<organism evidence="10 11">
    <name type="scientific">Dimorphilus gyrociliatus</name>
    <dbReference type="NCBI Taxonomy" id="2664684"/>
    <lineage>
        <taxon>Eukaryota</taxon>
        <taxon>Metazoa</taxon>
        <taxon>Spiralia</taxon>
        <taxon>Lophotrochozoa</taxon>
        <taxon>Annelida</taxon>
        <taxon>Polychaeta</taxon>
        <taxon>Polychaeta incertae sedis</taxon>
        <taxon>Dinophilidae</taxon>
        <taxon>Dimorphilus</taxon>
    </lineage>
</organism>
<evidence type="ECO:0000256" key="3">
    <source>
        <dbReference type="ARBA" id="ARBA00015212"/>
    </source>
</evidence>
<dbReference type="InterPro" id="IPR011082">
    <property type="entry name" value="Exosome-assoc_fac/DNA_repair"/>
</dbReference>
<dbReference type="GO" id="GO:0005730">
    <property type="term" value="C:nucleolus"/>
    <property type="evidence" value="ECO:0007669"/>
    <property type="project" value="UniProtKB-SubCell"/>
</dbReference>
<reference evidence="10 11" key="1">
    <citation type="submission" date="2020-08" db="EMBL/GenBank/DDBJ databases">
        <authorList>
            <person name="Hejnol A."/>
        </authorList>
    </citation>
    <scope>NUCLEOTIDE SEQUENCE [LARGE SCALE GENOMIC DNA]</scope>
</reference>
<keyword evidence="7" id="KW-0963">Cytoplasm</keyword>
<dbReference type="PANTHER" id="PTHR15341:SF3">
    <property type="entry name" value="NUCLEAR NUCLEIC ACID-BINDING PROTEIN C1D"/>
    <property type="match status" value="1"/>
</dbReference>
<feature type="coiled-coil region" evidence="8">
    <location>
        <begin position="114"/>
        <end position="141"/>
    </location>
</feature>
<evidence type="ECO:0000256" key="4">
    <source>
        <dbReference type="ARBA" id="ARBA00022552"/>
    </source>
</evidence>
<dbReference type="InterPro" id="IPR007146">
    <property type="entry name" value="Sas10/Utp3/C1D"/>
</dbReference>
<evidence type="ECO:0000313" key="10">
    <source>
        <dbReference type="EMBL" id="CAD5113526.1"/>
    </source>
</evidence>
<dbReference type="Proteomes" id="UP000549394">
    <property type="component" value="Unassembled WGS sequence"/>
</dbReference>
<keyword evidence="4 7" id="KW-0698">rRNA processing</keyword>
<evidence type="ECO:0000256" key="1">
    <source>
        <dbReference type="ARBA" id="ARBA00004123"/>
    </source>
</evidence>
<name>A0A7I8VBG2_9ANNE</name>
<evidence type="ECO:0000256" key="5">
    <source>
        <dbReference type="ARBA" id="ARBA00022884"/>
    </source>
</evidence>
<protein>
    <recommendedName>
        <fullName evidence="3 7">Nuclear nucleic acid-binding protein C1D</fullName>
    </recommendedName>
</protein>
<keyword evidence="5 7" id="KW-0694">RNA-binding</keyword>
<sequence length="183" mass="21325">MERQEDTLPEDVISKTQEFHDNLTNVATVIEEMQAKTHKVYDEACSFKKYSLYQTKLILIKIILSYDQYIHLNKHFQLSALDKAKLDLAGIYSMNALFRVYLITKGIDPKEHEIGQELNRIKKTMNRVKDIEEKLSRAKVNTGAAKRLIRNAMWDKAHKKSDKDPKKDSANDRKTNKVSKEKK</sequence>
<dbReference type="GO" id="GO:0005737">
    <property type="term" value="C:cytoplasm"/>
    <property type="evidence" value="ECO:0007669"/>
    <property type="project" value="UniProtKB-SubCell"/>
</dbReference>
<keyword evidence="7" id="KW-0238">DNA-binding</keyword>
<comment type="similarity">
    <text evidence="2 7">Belongs to the C1D family.</text>
</comment>
<keyword evidence="11" id="KW-1185">Reference proteome</keyword>
<dbReference type="GO" id="GO:0003723">
    <property type="term" value="F:RNA binding"/>
    <property type="evidence" value="ECO:0007669"/>
    <property type="project" value="UniProtKB-UniRule"/>
</dbReference>
<keyword evidence="8" id="KW-0175">Coiled coil</keyword>
<comment type="function">
    <text evidence="7">Plays a role in the recruitment of the exosome to pre-rRNA to mediate the 3'-5' end processing of the 5.8S rRNA.</text>
</comment>
<dbReference type="GO" id="GO:0003677">
    <property type="term" value="F:DNA binding"/>
    <property type="evidence" value="ECO:0007669"/>
    <property type="project" value="UniProtKB-KW"/>
</dbReference>
<evidence type="ECO:0000256" key="6">
    <source>
        <dbReference type="ARBA" id="ARBA00023242"/>
    </source>
</evidence>
<dbReference type="PANTHER" id="PTHR15341">
    <property type="entry name" value="SUN-COR STEROID HORMONE RECEPTOR CO-REPRESSOR"/>
    <property type="match status" value="1"/>
</dbReference>
<evidence type="ECO:0000256" key="2">
    <source>
        <dbReference type="ARBA" id="ARBA00009154"/>
    </source>
</evidence>
<evidence type="ECO:0000256" key="9">
    <source>
        <dbReference type="SAM" id="MobiDB-lite"/>
    </source>
</evidence>
<comment type="caution">
    <text evidence="10">The sequence shown here is derived from an EMBL/GenBank/DDBJ whole genome shotgun (WGS) entry which is preliminary data.</text>
</comment>
<gene>
    <name evidence="10" type="ORF">DGYR_LOCUS2498</name>
</gene>
<evidence type="ECO:0000256" key="8">
    <source>
        <dbReference type="SAM" id="Coils"/>
    </source>
</evidence>
<dbReference type="GO" id="GO:0000178">
    <property type="term" value="C:exosome (RNase complex)"/>
    <property type="evidence" value="ECO:0007669"/>
    <property type="project" value="TreeGrafter"/>
</dbReference>
<feature type="compositionally biased region" description="Basic and acidic residues" evidence="9">
    <location>
        <begin position="153"/>
        <end position="183"/>
    </location>
</feature>
<keyword evidence="6 7" id="KW-0539">Nucleus</keyword>
<accession>A0A7I8VBG2</accession>
<dbReference type="OrthoDB" id="1421013at2759"/>
<feature type="region of interest" description="Disordered" evidence="9">
    <location>
        <begin position="152"/>
        <end position="183"/>
    </location>
</feature>
<dbReference type="Pfam" id="PF04000">
    <property type="entry name" value="Sas10_Utp3"/>
    <property type="match status" value="1"/>
</dbReference>
<dbReference type="GO" id="GO:0000460">
    <property type="term" value="P:maturation of 5.8S rRNA"/>
    <property type="evidence" value="ECO:0007669"/>
    <property type="project" value="TreeGrafter"/>
</dbReference>
<evidence type="ECO:0000313" key="11">
    <source>
        <dbReference type="Proteomes" id="UP000549394"/>
    </source>
</evidence>
<dbReference type="GO" id="GO:0010468">
    <property type="term" value="P:regulation of gene expression"/>
    <property type="evidence" value="ECO:0007669"/>
    <property type="project" value="TreeGrafter"/>
</dbReference>
<evidence type="ECO:0000256" key="7">
    <source>
        <dbReference type="RuleBase" id="RU368003"/>
    </source>
</evidence>
<comment type="subunit">
    <text evidence="7">Monomer and homodimer.</text>
</comment>
<dbReference type="AlphaFoldDB" id="A0A7I8VBG2"/>
<dbReference type="EMBL" id="CAJFCJ010000004">
    <property type="protein sequence ID" value="CAD5113526.1"/>
    <property type="molecule type" value="Genomic_DNA"/>
</dbReference>
<comment type="subcellular location">
    <subcellularLocation>
        <location evidence="7">Cytoplasm</location>
    </subcellularLocation>
    <subcellularLocation>
        <location evidence="7">Nucleus</location>
        <location evidence="7">Nucleolus</location>
    </subcellularLocation>
    <subcellularLocation>
        <location evidence="1 7">Nucleus</location>
    </subcellularLocation>
</comment>
<proteinExistence type="inferred from homology"/>